<gene>
    <name evidence="1" type="ORF">SAP269_05890</name>
</gene>
<reference evidence="2" key="1">
    <citation type="journal article" date="2024" name="FEMS Microbiol. Lett.">
        <title>Genomic insights into Spiroplasma endosymbionts that induce male-killing and protective phenotypes in the pea aphid.</title>
        <authorList>
            <person name="Arai H."/>
            <person name="Legeai F."/>
            <person name="Kageyama D."/>
            <person name="Sugio A."/>
            <person name="Simon J.C."/>
        </authorList>
    </citation>
    <scope>NUCLEOTIDE SEQUENCE [LARGE SCALE GENOMIC DNA]</scope>
    <source>
        <strain evidence="2">sAp269</strain>
    </source>
</reference>
<protein>
    <submittedName>
        <fullName evidence="1">Uncharacterized protein</fullName>
    </submittedName>
</protein>
<accession>A0ABN7BT47</accession>
<evidence type="ECO:0000313" key="1">
    <source>
        <dbReference type="EMBL" id="BET38000.1"/>
    </source>
</evidence>
<dbReference type="Proteomes" id="UP001473424">
    <property type="component" value="Chromosome"/>
</dbReference>
<sequence length="51" mass="6129">MLFNNFFPKWNDHNQLLIEENINSNTYLNQMILIIIGEESLLTFIWNNITT</sequence>
<dbReference type="EMBL" id="AP028955">
    <property type="protein sequence ID" value="BET38000.1"/>
    <property type="molecule type" value="Genomic_DNA"/>
</dbReference>
<name>A0ABN7BT47_9MOLU</name>
<organism evidence="1 2">
    <name type="scientific">Spiroplasma ixodetis</name>
    <dbReference type="NCBI Taxonomy" id="2141"/>
    <lineage>
        <taxon>Bacteria</taxon>
        <taxon>Bacillati</taxon>
        <taxon>Mycoplasmatota</taxon>
        <taxon>Mollicutes</taxon>
        <taxon>Entomoplasmatales</taxon>
        <taxon>Spiroplasmataceae</taxon>
        <taxon>Spiroplasma</taxon>
    </lineage>
</organism>
<proteinExistence type="predicted"/>
<evidence type="ECO:0000313" key="2">
    <source>
        <dbReference type="Proteomes" id="UP001473424"/>
    </source>
</evidence>
<keyword evidence="2" id="KW-1185">Reference proteome</keyword>